<sequence length="295" mass="32689">MITIENDQFKAEINEFGAELTHLISKKDNFDYIWNDVPEVKFWKRHAPILFPAIGRSNGDSYEVNGTIYPMTQHGFARDRDFIVTTQSTSQVVFTQEANTETRAVYPFDYVLEVTYTLQSDGLHVAAVVTNNGADEMPFALGFHPAFNVTQNADGSFADYSLTLKGVKGPVEQFGIGPVPYRDGTKKPLTQAKGDVIPLTHEFLDDGLVIIANSDIEEATLASSSQPHAVTLDVHEFPYLTIWSPEHEKAPFICVEPFAGLPDQTGEPTDWLHKAGNNIVAPNASKDFAFTILPH</sequence>
<dbReference type="Gene3D" id="2.70.98.10">
    <property type="match status" value="1"/>
</dbReference>
<dbReference type="PANTHER" id="PTHR11122:SF13">
    <property type="entry name" value="GLUCOSE-6-PHOSPHATE 1-EPIMERASE"/>
    <property type="match status" value="1"/>
</dbReference>
<dbReference type="GO" id="GO:0030246">
    <property type="term" value="F:carbohydrate binding"/>
    <property type="evidence" value="ECO:0007669"/>
    <property type="project" value="InterPro"/>
</dbReference>
<dbReference type="InterPro" id="IPR008183">
    <property type="entry name" value="Aldose_1/G6P_1-epimerase"/>
</dbReference>
<dbReference type="InterPro" id="IPR014718">
    <property type="entry name" value="GH-type_carb-bd"/>
</dbReference>
<dbReference type="CDD" id="cd09024">
    <property type="entry name" value="Aldose_epim_lacX"/>
    <property type="match status" value="1"/>
</dbReference>
<protein>
    <submittedName>
        <fullName evidence="1">Galactose mutarotase enzyme, lacx protein</fullName>
    </submittedName>
</protein>
<dbReference type="RefSeq" id="WP_057818604.1">
    <property type="nucleotide sequence ID" value="NZ_AZEC01000003.1"/>
</dbReference>
<organism evidence="1 2">
    <name type="scientific">Schleiferilactobacillus perolens DSM 12744</name>
    <dbReference type="NCBI Taxonomy" id="1423792"/>
    <lineage>
        <taxon>Bacteria</taxon>
        <taxon>Bacillati</taxon>
        <taxon>Bacillota</taxon>
        <taxon>Bacilli</taxon>
        <taxon>Lactobacillales</taxon>
        <taxon>Lactobacillaceae</taxon>
        <taxon>Schleiferilactobacillus</taxon>
    </lineage>
</organism>
<evidence type="ECO:0000313" key="2">
    <source>
        <dbReference type="Proteomes" id="UP000051330"/>
    </source>
</evidence>
<dbReference type="GO" id="GO:0016853">
    <property type="term" value="F:isomerase activity"/>
    <property type="evidence" value="ECO:0007669"/>
    <property type="project" value="InterPro"/>
</dbReference>
<dbReference type="PANTHER" id="PTHR11122">
    <property type="entry name" value="APOSPORY-ASSOCIATED PROTEIN C-RELATED"/>
    <property type="match status" value="1"/>
</dbReference>
<dbReference type="InterPro" id="IPR037481">
    <property type="entry name" value="LacX"/>
</dbReference>
<dbReference type="Proteomes" id="UP000051330">
    <property type="component" value="Unassembled WGS sequence"/>
</dbReference>
<reference evidence="1 2" key="1">
    <citation type="journal article" date="2015" name="Genome Announc.">
        <title>Expanding the biotechnology potential of lactobacilli through comparative genomics of 213 strains and associated genera.</title>
        <authorList>
            <person name="Sun Z."/>
            <person name="Harris H.M."/>
            <person name="McCann A."/>
            <person name="Guo C."/>
            <person name="Argimon S."/>
            <person name="Zhang W."/>
            <person name="Yang X."/>
            <person name="Jeffery I.B."/>
            <person name="Cooney J.C."/>
            <person name="Kagawa T.F."/>
            <person name="Liu W."/>
            <person name="Song Y."/>
            <person name="Salvetti E."/>
            <person name="Wrobel A."/>
            <person name="Rasinkangas P."/>
            <person name="Parkhill J."/>
            <person name="Rea M.C."/>
            <person name="O'Sullivan O."/>
            <person name="Ritari J."/>
            <person name="Douillard F.P."/>
            <person name="Paul Ross R."/>
            <person name="Yang R."/>
            <person name="Briner A.E."/>
            <person name="Felis G.E."/>
            <person name="de Vos W.M."/>
            <person name="Barrangou R."/>
            <person name="Klaenhammer T.R."/>
            <person name="Caufield P.W."/>
            <person name="Cui Y."/>
            <person name="Zhang H."/>
            <person name="O'Toole P.W."/>
        </authorList>
    </citation>
    <scope>NUCLEOTIDE SEQUENCE [LARGE SCALE GENOMIC DNA]</scope>
    <source>
        <strain evidence="1 2">DSM 12744</strain>
    </source>
</reference>
<proteinExistence type="predicted"/>
<dbReference type="EMBL" id="AZEC01000003">
    <property type="protein sequence ID" value="KRL13751.1"/>
    <property type="molecule type" value="Genomic_DNA"/>
</dbReference>
<keyword evidence="2" id="KW-1185">Reference proteome</keyword>
<dbReference type="PATRIC" id="fig|1423792.3.peg.1803"/>
<name>A0A0R1N0B2_9LACO</name>
<dbReference type="Pfam" id="PF01263">
    <property type="entry name" value="Aldose_epim"/>
    <property type="match status" value="1"/>
</dbReference>
<dbReference type="OrthoDB" id="9795355at2"/>
<dbReference type="STRING" id="1423792.FD09_GL001779"/>
<dbReference type="SUPFAM" id="SSF74650">
    <property type="entry name" value="Galactose mutarotase-like"/>
    <property type="match status" value="1"/>
</dbReference>
<gene>
    <name evidence="1" type="ORF">FD09_GL001779</name>
</gene>
<dbReference type="InterPro" id="IPR011013">
    <property type="entry name" value="Gal_mutarotase_sf_dom"/>
</dbReference>
<accession>A0A0R1N0B2</accession>
<dbReference type="GO" id="GO:0005975">
    <property type="term" value="P:carbohydrate metabolic process"/>
    <property type="evidence" value="ECO:0007669"/>
    <property type="project" value="InterPro"/>
</dbReference>
<evidence type="ECO:0000313" key="1">
    <source>
        <dbReference type="EMBL" id="KRL13751.1"/>
    </source>
</evidence>
<dbReference type="AlphaFoldDB" id="A0A0R1N0B2"/>
<comment type="caution">
    <text evidence="1">The sequence shown here is derived from an EMBL/GenBank/DDBJ whole genome shotgun (WGS) entry which is preliminary data.</text>
</comment>